<evidence type="ECO:0000259" key="8">
    <source>
        <dbReference type="SMART" id="SM00415"/>
    </source>
</evidence>
<dbReference type="InterPro" id="IPR000232">
    <property type="entry name" value="HSF_DNA-bd"/>
</dbReference>
<feature type="region of interest" description="Disordered" evidence="7">
    <location>
        <begin position="536"/>
        <end position="579"/>
    </location>
</feature>
<feature type="compositionally biased region" description="Basic and acidic residues" evidence="7">
    <location>
        <begin position="704"/>
        <end position="713"/>
    </location>
</feature>
<comment type="similarity">
    <text evidence="2 5">Belongs to the HSF family.</text>
</comment>
<reference evidence="9 10" key="1">
    <citation type="journal article" date="2016" name="Sci. Rep.">
        <title>Insights into Adaptations to a Near-Obligate Nematode Endoparasitic Lifestyle from the Finished Genome of Drechmeria coniospora.</title>
        <authorList>
            <person name="Zhang L."/>
            <person name="Zhou Z."/>
            <person name="Guo Q."/>
            <person name="Fokkens L."/>
            <person name="Miskei M."/>
            <person name="Pocsi I."/>
            <person name="Zhang W."/>
            <person name="Chen M."/>
            <person name="Wang L."/>
            <person name="Sun Y."/>
            <person name="Donzelli B.G."/>
            <person name="Gibson D.M."/>
            <person name="Nelson D.R."/>
            <person name="Luo J.G."/>
            <person name="Rep M."/>
            <person name="Liu H."/>
            <person name="Yang S."/>
            <person name="Wang J."/>
            <person name="Krasnoff S.B."/>
            <person name="Xu Y."/>
            <person name="Molnar I."/>
            <person name="Lin M."/>
        </authorList>
    </citation>
    <scope>NUCLEOTIDE SEQUENCE [LARGE SCALE GENOMIC DNA]</scope>
    <source>
        <strain evidence="9 10">ARSEF 6962</strain>
    </source>
</reference>
<feature type="compositionally biased region" description="Low complexity" evidence="7">
    <location>
        <begin position="538"/>
        <end position="561"/>
    </location>
</feature>
<feature type="region of interest" description="Disordered" evidence="7">
    <location>
        <begin position="684"/>
        <end position="729"/>
    </location>
</feature>
<proteinExistence type="inferred from homology"/>
<dbReference type="InterPro" id="IPR036388">
    <property type="entry name" value="WH-like_DNA-bd_sf"/>
</dbReference>
<evidence type="ECO:0000256" key="7">
    <source>
        <dbReference type="SAM" id="MobiDB-lite"/>
    </source>
</evidence>
<comment type="caution">
    <text evidence="9">The sequence shown here is derived from an EMBL/GenBank/DDBJ whole genome shotgun (WGS) entry which is preliminary data.</text>
</comment>
<feature type="compositionally biased region" description="Pro residues" evidence="7">
    <location>
        <begin position="14"/>
        <end position="23"/>
    </location>
</feature>
<evidence type="ECO:0000313" key="10">
    <source>
        <dbReference type="Proteomes" id="UP000076580"/>
    </source>
</evidence>
<keyword evidence="4" id="KW-0539">Nucleus</keyword>
<evidence type="ECO:0000256" key="1">
    <source>
        <dbReference type="ARBA" id="ARBA00004123"/>
    </source>
</evidence>
<dbReference type="Gene3D" id="1.10.10.10">
    <property type="entry name" value="Winged helix-like DNA-binding domain superfamily/Winged helix DNA-binding domain"/>
    <property type="match status" value="1"/>
</dbReference>
<dbReference type="SMART" id="SM00415">
    <property type="entry name" value="HSF"/>
    <property type="match status" value="1"/>
</dbReference>
<comment type="subcellular location">
    <subcellularLocation>
        <location evidence="1">Nucleus</location>
    </subcellularLocation>
</comment>
<dbReference type="GO" id="GO:0005634">
    <property type="term" value="C:nucleus"/>
    <property type="evidence" value="ECO:0007669"/>
    <property type="project" value="UniProtKB-SubCell"/>
</dbReference>
<dbReference type="PRINTS" id="PR00056">
    <property type="entry name" value="HSFDOMAIN"/>
</dbReference>
<keyword evidence="3" id="KW-0238">DNA-binding</keyword>
<sequence>MDSRKRPAPGAEPIGPPYHPLMPQPYMADDAVVDTLGRWNGPSDGVESIDRSALIPSQPSQYSIQGGPTPSNSLARRPVNQMLVPMNSSVEPWASLADSMALPQPANRDGLVETDNVEMLEEMAAKAKQESQNKRKQIPPFVQKISSFLEEQKNEELIRWSEKGDSFVVLDEEEFAKTLIPELFKHNNYASFVRQLNMYGFHKRVGLSDNSMRASERKNKSPSEYYNPYFRRGHPNLLWLINKPKNGSKEKAKKGGKSADGEADSEDDGPIDDSMPKGPAAASATATATGGRSLPAPDAHAHPQTPQMALIKDELNRVREQQNMILEAINQLQRNNHDLYNQALRFQNQHDRHQNSINAILNFLANVFRKTLEDGNHQNVGEIISSMMTNQSSQPSHQQGSVFDLGDFVQSQVDSTTPLGGTHKRARGLLPPIPQANEAAGRKGGTPSSAGGSTPFYPGSYQDAEMGHVTELLDAETPPSLRQELETNPQERMMKIINDHNASNTSGVDLPEATKIVNNTPTTLNSDQTSKLVDLMSRQRSPRSSTTPAPASTTLSTSPAPKMSESVFSPSPPPPAADPAAALALSPTVRSPTMQPPSLNQINANQMEVSQLQQLQSQQDAKIHEISEMLGPLSPSGHIPGLEEGGDSYYFPPAVDLDPYFDSSAFLNEVDFGNGDDFNFAIDAADANNGGSKRAAKDVPSPTRTEEIHREELEGAPSPGHDDKRRRRD</sequence>
<evidence type="ECO:0000313" key="9">
    <source>
        <dbReference type="EMBL" id="KYK61248.1"/>
    </source>
</evidence>
<feature type="compositionally biased region" description="Low complexity" evidence="7">
    <location>
        <begin position="445"/>
        <end position="455"/>
    </location>
</feature>
<name>A0A151GVX1_DRECN</name>
<dbReference type="GeneID" id="63715033"/>
<dbReference type="PANTHER" id="PTHR10015:SF427">
    <property type="entry name" value="HEAT SHOCK FACTOR PROTEIN"/>
    <property type="match status" value="1"/>
</dbReference>
<evidence type="ECO:0000256" key="4">
    <source>
        <dbReference type="ARBA" id="ARBA00023242"/>
    </source>
</evidence>
<dbReference type="FunFam" id="1.10.10.10:FF:000173">
    <property type="entry name" value="Heat shock transcription factor Hsf1"/>
    <property type="match status" value="1"/>
</dbReference>
<dbReference type="InParanoid" id="A0A151GVX1"/>
<gene>
    <name evidence="9" type="ORF">DCS_02390</name>
</gene>
<dbReference type="Proteomes" id="UP000076580">
    <property type="component" value="Chromosome 01"/>
</dbReference>
<feature type="region of interest" description="Disordered" evidence="7">
    <location>
        <begin position="1"/>
        <end position="25"/>
    </location>
</feature>
<dbReference type="PANTHER" id="PTHR10015">
    <property type="entry name" value="HEAT SHOCK TRANSCRIPTION FACTOR"/>
    <property type="match status" value="1"/>
</dbReference>
<keyword evidence="9" id="KW-0346">Stress response</keyword>
<evidence type="ECO:0000256" key="5">
    <source>
        <dbReference type="RuleBase" id="RU004020"/>
    </source>
</evidence>
<protein>
    <submittedName>
        <fullName evidence="9">Heat shock transcription factor Hsf1</fullName>
    </submittedName>
</protein>
<feature type="region of interest" description="Disordered" evidence="7">
    <location>
        <begin position="417"/>
        <end position="462"/>
    </location>
</feature>
<dbReference type="RefSeq" id="XP_040660600.1">
    <property type="nucleotide sequence ID" value="XM_040799717.1"/>
</dbReference>
<feature type="compositionally biased region" description="Acidic residues" evidence="7">
    <location>
        <begin position="261"/>
        <end position="271"/>
    </location>
</feature>
<feature type="compositionally biased region" description="Low complexity" evidence="7">
    <location>
        <begin position="280"/>
        <end position="289"/>
    </location>
</feature>
<keyword evidence="6" id="KW-0175">Coiled coil</keyword>
<accession>A0A151GVX1</accession>
<dbReference type="GO" id="GO:0003700">
    <property type="term" value="F:DNA-binding transcription factor activity"/>
    <property type="evidence" value="ECO:0007669"/>
    <property type="project" value="InterPro"/>
</dbReference>
<dbReference type="GO" id="GO:0043565">
    <property type="term" value="F:sequence-specific DNA binding"/>
    <property type="evidence" value="ECO:0007669"/>
    <property type="project" value="InterPro"/>
</dbReference>
<feature type="region of interest" description="Disordered" evidence="7">
    <location>
        <begin position="240"/>
        <end position="305"/>
    </location>
</feature>
<keyword evidence="10" id="KW-1185">Reference proteome</keyword>
<feature type="domain" description="HSF-type DNA-binding" evidence="8">
    <location>
        <begin position="137"/>
        <end position="244"/>
    </location>
</feature>
<dbReference type="STRING" id="98403.A0A151GVX1"/>
<feature type="coiled-coil region" evidence="6">
    <location>
        <begin position="311"/>
        <end position="349"/>
    </location>
</feature>
<dbReference type="SUPFAM" id="SSF46785">
    <property type="entry name" value="Winged helix' DNA-binding domain"/>
    <property type="match status" value="1"/>
</dbReference>
<evidence type="ECO:0000256" key="6">
    <source>
        <dbReference type="SAM" id="Coils"/>
    </source>
</evidence>
<dbReference type="InterPro" id="IPR036390">
    <property type="entry name" value="WH_DNA-bd_sf"/>
</dbReference>
<dbReference type="Pfam" id="PF00447">
    <property type="entry name" value="HSF_DNA-bind"/>
    <property type="match status" value="1"/>
</dbReference>
<organism evidence="9 10">
    <name type="scientific">Drechmeria coniospora</name>
    <name type="common">Nematophagous fungus</name>
    <name type="synonym">Meria coniospora</name>
    <dbReference type="NCBI Taxonomy" id="98403"/>
    <lineage>
        <taxon>Eukaryota</taxon>
        <taxon>Fungi</taxon>
        <taxon>Dikarya</taxon>
        <taxon>Ascomycota</taxon>
        <taxon>Pezizomycotina</taxon>
        <taxon>Sordariomycetes</taxon>
        <taxon>Hypocreomycetidae</taxon>
        <taxon>Hypocreales</taxon>
        <taxon>Ophiocordycipitaceae</taxon>
        <taxon>Drechmeria</taxon>
    </lineage>
</organism>
<evidence type="ECO:0000256" key="2">
    <source>
        <dbReference type="ARBA" id="ARBA00006403"/>
    </source>
</evidence>
<evidence type="ECO:0000256" key="3">
    <source>
        <dbReference type="ARBA" id="ARBA00023125"/>
    </source>
</evidence>
<dbReference type="EMBL" id="LAYC01000001">
    <property type="protein sequence ID" value="KYK61248.1"/>
    <property type="molecule type" value="Genomic_DNA"/>
</dbReference>
<dbReference type="AlphaFoldDB" id="A0A151GVX1"/>